<proteinExistence type="predicted"/>
<dbReference type="Proteomes" id="UP000535890">
    <property type="component" value="Unassembled WGS sequence"/>
</dbReference>
<keyword evidence="1" id="KW-0805">Transcription regulation</keyword>
<protein>
    <submittedName>
        <fullName evidence="5">DNA-binding transcriptional regulator YhcF (GntR family)</fullName>
    </submittedName>
</protein>
<evidence type="ECO:0000313" key="5">
    <source>
        <dbReference type="EMBL" id="NYD39262.1"/>
    </source>
</evidence>
<gene>
    <name evidence="5" type="ORF">BJ983_005364</name>
</gene>
<dbReference type="EMBL" id="JACCBN010000001">
    <property type="protein sequence ID" value="NYD39262.1"/>
    <property type="molecule type" value="Genomic_DNA"/>
</dbReference>
<keyword evidence="6" id="KW-1185">Reference proteome</keyword>
<dbReference type="SUPFAM" id="SSF46785">
    <property type="entry name" value="Winged helix' DNA-binding domain"/>
    <property type="match status" value="1"/>
</dbReference>
<dbReference type="PROSITE" id="PS50949">
    <property type="entry name" value="HTH_GNTR"/>
    <property type="match status" value="1"/>
</dbReference>
<feature type="domain" description="HTH gntR-type" evidence="4">
    <location>
        <begin position="18"/>
        <end position="86"/>
    </location>
</feature>
<keyword evidence="2 5" id="KW-0238">DNA-binding</keyword>
<dbReference type="InterPro" id="IPR000524">
    <property type="entry name" value="Tscrpt_reg_HTH_GntR"/>
</dbReference>
<dbReference type="PANTHER" id="PTHR38445:SF9">
    <property type="entry name" value="HTH-TYPE TRANSCRIPTIONAL REPRESSOR YTRA"/>
    <property type="match status" value="1"/>
</dbReference>
<sequence>MTAPDPTSLIDVDPSSSVAPYEQVRASVTALVHDGTLPAHTRLPAVRRLAVDLGLAANTVARAYRELEAAGVVETRGRLGTFVVESSDGPDEAREAARAFATRMHDLGVAPERALDLARAALAAS</sequence>
<evidence type="ECO:0000256" key="2">
    <source>
        <dbReference type="ARBA" id="ARBA00023125"/>
    </source>
</evidence>
<organism evidence="5 6">
    <name type="scientific">Actinomycetospora corticicola</name>
    <dbReference type="NCBI Taxonomy" id="663602"/>
    <lineage>
        <taxon>Bacteria</taxon>
        <taxon>Bacillati</taxon>
        <taxon>Actinomycetota</taxon>
        <taxon>Actinomycetes</taxon>
        <taxon>Pseudonocardiales</taxon>
        <taxon>Pseudonocardiaceae</taxon>
        <taxon>Actinomycetospora</taxon>
    </lineage>
</organism>
<comment type="caution">
    <text evidence="5">The sequence shown here is derived from an EMBL/GenBank/DDBJ whole genome shotgun (WGS) entry which is preliminary data.</text>
</comment>
<dbReference type="Gene3D" id="1.10.10.10">
    <property type="entry name" value="Winged helix-like DNA-binding domain superfamily/Winged helix DNA-binding domain"/>
    <property type="match status" value="1"/>
</dbReference>
<dbReference type="InterPro" id="IPR036390">
    <property type="entry name" value="WH_DNA-bd_sf"/>
</dbReference>
<dbReference type="GO" id="GO:0003700">
    <property type="term" value="F:DNA-binding transcription factor activity"/>
    <property type="evidence" value="ECO:0007669"/>
    <property type="project" value="InterPro"/>
</dbReference>
<dbReference type="SMART" id="SM00345">
    <property type="entry name" value="HTH_GNTR"/>
    <property type="match status" value="1"/>
</dbReference>
<evidence type="ECO:0000259" key="4">
    <source>
        <dbReference type="PROSITE" id="PS50949"/>
    </source>
</evidence>
<dbReference type="CDD" id="cd07377">
    <property type="entry name" value="WHTH_GntR"/>
    <property type="match status" value="1"/>
</dbReference>
<dbReference type="AlphaFoldDB" id="A0A7Y9J876"/>
<evidence type="ECO:0000256" key="1">
    <source>
        <dbReference type="ARBA" id="ARBA00023015"/>
    </source>
</evidence>
<keyword evidence="3" id="KW-0804">Transcription</keyword>
<dbReference type="RefSeq" id="WP_179796600.1">
    <property type="nucleotide sequence ID" value="NZ_BAABHP010000001.1"/>
</dbReference>
<dbReference type="PANTHER" id="PTHR38445">
    <property type="entry name" value="HTH-TYPE TRANSCRIPTIONAL REPRESSOR YTRA"/>
    <property type="match status" value="1"/>
</dbReference>
<dbReference type="GO" id="GO:0003677">
    <property type="term" value="F:DNA binding"/>
    <property type="evidence" value="ECO:0007669"/>
    <property type="project" value="UniProtKB-KW"/>
</dbReference>
<dbReference type="InterPro" id="IPR036388">
    <property type="entry name" value="WH-like_DNA-bd_sf"/>
</dbReference>
<reference evidence="5 6" key="1">
    <citation type="submission" date="2020-07" db="EMBL/GenBank/DDBJ databases">
        <title>Sequencing the genomes of 1000 actinobacteria strains.</title>
        <authorList>
            <person name="Klenk H.-P."/>
        </authorList>
    </citation>
    <scope>NUCLEOTIDE SEQUENCE [LARGE SCALE GENOMIC DNA]</scope>
    <source>
        <strain evidence="5 6">DSM 45772</strain>
    </source>
</reference>
<evidence type="ECO:0000256" key="3">
    <source>
        <dbReference type="ARBA" id="ARBA00023163"/>
    </source>
</evidence>
<accession>A0A7Y9J876</accession>
<evidence type="ECO:0000313" key="6">
    <source>
        <dbReference type="Proteomes" id="UP000535890"/>
    </source>
</evidence>
<name>A0A7Y9J876_9PSEU</name>
<dbReference type="Pfam" id="PF00392">
    <property type="entry name" value="GntR"/>
    <property type="match status" value="1"/>
</dbReference>